<protein>
    <submittedName>
        <fullName evidence="1">Uncharacterized protein</fullName>
    </submittedName>
</protein>
<dbReference type="Proteomes" id="UP000198924">
    <property type="component" value="Unassembled WGS sequence"/>
</dbReference>
<dbReference type="AlphaFoldDB" id="A0A1I3Z9N2"/>
<sequence>MTKLKAVVYRDKRHIFIINYLLCYLRRGCTDLYLDLYHSIPAEGW</sequence>
<evidence type="ECO:0000313" key="1">
    <source>
        <dbReference type="EMBL" id="SFK40381.1"/>
    </source>
</evidence>
<proteinExistence type="predicted"/>
<evidence type="ECO:0000313" key="2">
    <source>
        <dbReference type="Proteomes" id="UP000198924"/>
    </source>
</evidence>
<dbReference type="EMBL" id="FOSH01000010">
    <property type="protein sequence ID" value="SFK40381.1"/>
    <property type="molecule type" value="Genomic_DNA"/>
</dbReference>
<dbReference type="STRING" id="45496.SAMN04488079_11026"/>
<accession>A0A1I3Z9N2</accession>
<keyword evidence="2" id="KW-1185">Reference proteome</keyword>
<organism evidence="1 2">
    <name type="scientific">Methylophaga sulfidovorans</name>
    <dbReference type="NCBI Taxonomy" id="45496"/>
    <lineage>
        <taxon>Bacteria</taxon>
        <taxon>Pseudomonadati</taxon>
        <taxon>Pseudomonadota</taxon>
        <taxon>Gammaproteobacteria</taxon>
        <taxon>Thiotrichales</taxon>
        <taxon>Piscirickettsiaceae</taxon>
        <taxon>Methylophaga</taxon>
    </lineage>
</organism>
<reference evidence="2" key="1">
    <citation type="submission" date="2016-10" db="EMBL/GenBank/DDBJ databases">
        <authorList>
            <person name="Varghese N."/>
            <person name="Submissions S."/>
        </authorList>
    </citation>
    <scope>NUCLEOTIDE SEQUENCE [LARGE SCALE GENOMIC DNA]</scope>
    <source>
        <strain evidence="2">DSM 11578</strain>
    </source>
</reference>
<gene>
    <name evidence="1" type="ORF">SAMN04488079_11026</name>
</gene>
<name>A0A1I3Z9N2_9GAMM</name>